<accession>W4FUX4</accession>
<dbReference type="VEuPathDB" id="FungiDB:H257_13843"/>
<evidence type="ECO:0000313" key="1">
    <source>
        <dbReference type="EMBL" id="ETV70756.1"/>
    </source>
</evidence>
<reference evidence="1" key="1">
    <citation type="submission" date="2013-12" db="EMBL/GenBank/DDBJ databases">
        <title>The Genome Sequence of Aphanomyces astaci APO3.</title>
        <authorList>
            <consortium name="The Broad Institute Genomics Platform"/>
            <person name="Russ C."/>
            <person name="Tyler B."/>
            <person name="van West P."/>
            <person name="Dieguez-Uribeondo J."/>
            <person name="Young S.K."/>
            <person name="Zeng Q."/>
            <person name="Gargeya S."/>
            <person name="Fitzgerald M."/>
            <person name="Abouelleil A."/>
            <person name="Alvarado L."/>
            <person name="Chapman S.B."/>
            <person name="Gainer-Dewar J."/>
            <person name="Goldberg J."/>
            <person name="Griggs A."/>
            <person name="Gujja S."/>
            <person name="Hansen M."/>
            <person name="Howarth C."/>
            <person name="Imamovic A."/>
            <person name="Ireland A."/>
            <person name="Larimer J."/>
            <person name="McCowan C."/>
            <person name="Murphy C."/>
            <person name="Pearson M."/>
            <person name="Poon T.W."/>
            <person name="Priest M."/>
            <person name="Roberts A."/>
            <person name="Saif S."/>
            <person name="Shea T."/>
            <person name="Sykes S."/>
            <person name="Wortman J."/>
            <person name="Nusbaum C."/>
            <person name="Birren B."/>
        </authorList>
    </citation>
    <scope>NUCLEOTIDE SEQUENCE [LARGE SCALE GENOMIC DNA]</scope>
    <source>
        <strain evidence="1">APO3</strain>
    </source>
</reference>
<organism evidence="1">
    <name type="scientific">Aphanomyces astaci</name>
    <name type="common">Crayfish plague agent</name>
    <dbReference type="NCBI Taxonomy" id="112090"/>
    <lineage>
        <taxon>Eukaryota</taxon>
        <taxon>Sar</taxon>
        <taxon>Stramenopiles</taxon>
        <taxon>Oomycota</taxon>
        <taxon>Saprolegniomycetes</taxon>
        <taxon>Saprolegniales</taxon>
        <taxon>Verrucalvaceae</taxon>
        <taxon>Aphanomyces</taxon>
    </lineage>
</organism>
<sequence length="106" mass="12019">MASHTEDERVTVLCLNLSQRCVDHELTDSRHMQCRRAVGESKLRGNLVWAFDGQQRREQVLGIAYVVDDVPVVHGHVDAKQRQAKHPQSDFAPCCKDLDVLPVATW</sequence>
<dbReference type="EMBL" id="KI913164">
    <property type="protein sequence ID" value="ETV70756.1"/>
    <property type="molecule type" value="Genomic_DNA"/>
</dbReference>
<name>W4FUX4_APHAT</name>
<dbReference type="GeneID" id="20815839"/>
<dbReference type="AlphaFoldDB" id="W4FUX4"/>
<protein>
    <submittedName>
        <fullName evidence="1">Uncharacterized protein</fullName>
    </submittedName>
</protein>
<dbReference type="RefSeq" id="XP_009839820.1">
    <property type="nucleotide sequence ID" value="XM_009841518.1"/>
</dbReference>
<proteinExistence type="predicted"/>
<gene>
    <name evidence="1" type="ORF">H257_13843</name>
</gene>